<dbReference type="STRING" id="1291743.LOSG293_210360"/>
<comment type="caution">
    <text evidence="1">The sequence shown here is derived from an EMBL/GenBank/DDBJ whole genome shotgun (WGS) entry which is preliminary data.</text>
</comment>
<dbReference type="EMBL" id="BBJM01000021">
    <property type="protein sequence ID" value="GAK48212.1"/>
    <property type="molecule type" value="Genomic_DNA"/>
</dbReference>
<keyword evidence="2" id="KW-1185">Reference proteome</keyword>
<dbReference type="Proteomes" id="UP000028700">
    <property type="component" value="Unassembled WGS sequence"/>
</dbReference>
<dbReference type="AlphaFoldDB" id="A0A081BJJ4"/>
<proteinExistence type="predicted"/>
<evidence type="ECO:0000313" key="1">
    <source>
        <dbReference type="EMBL" id="GAK48212.1"/>
    </source>
</evidence>
<accession>A0A081BJJ4</accession>
<gene>
    <name evidence="1" type="ORF">LOSG293_210360</name>
</gene>
<evidence type="ECO:0000313" key="2">
    <source>
        <dbReference type="Proteomes" id="UP000028700"/>
    </source>
</evidence>
<name>A0A081BJJ4_9LACO</name>
<organism evidence="1 2">
    <name type="scientific">Secundilactobacillus oryzae JCM 18671</name>
    <dbReference type="NCBI Taxonomy" id="1291743"/>
    <lineage>
        <taxon>Bacteria</taxon>
        <taxon>Bacillati</taxon>
        <taxon>Bacillota</taxon>
        <taxon>Bacilli</taxon>
        <taxon>Lactobacillales</taxon>
        <taxon>Lactobacillaceae</taxon>
        <taxon>Secundilactobacillus</taxon>
    </lineage>
</organism>
<reference evidence="1" key="1">
    <citation type="journal article" date="2014" name="Genome Announc.">
        <title>Draft Genome Sequence of Lactobacillus oryzae Strain SG293T.</title>
        <authorList>
            <person name="Tanizawa Y."/>
            <person name="Fujisawa T."/>
            <person name="Mochizuki T."/>
            <person name="Kaminuma E."/>
            <person name="Nakamura Y."/>
            <person name="Tohno M."/>
        </authorList>
    </citation>
    <scope>NUCLEOTIDE SEQUENCE [LARGE SCALE GENOMIC DNA]</scope>
    <source>
        <strain evidence="1">SG293</strain>
    </source>
</reference>
<protein>
    <submittedName>
        <fullName evidence="1">Uncharacterized protein</fullName>
    </submittedName>
</protein>
<sequence>MANAVNAKLKIKNTACQNYRAPCPRAVKSEKKLKNTSMNPMIAINNIMMKSPKT</sequence>